<dbReference type="PANTHER" id="PTHR47691">
    <property type="entry name" value="REGULATOR-RELATED"/>
    <property type="match status" value="1"/>
</dbReference>
<dbReference type="Gene3D" id="3.40.50.300">
    <property type="entry name" value="P-loop containing nucleotide triphosphate hydrolases"/>
    <property type="match status" value="1"/>
</dbReference>
<dbReference type="KEGG" id="knv:Pan216_07060"/>
<dbReference type="OrthoDB" id="2893300at2"/>
<dbReference type="PRINTS" id="PR00364">
    <property type="entry name" value="DISEASERSIST"/>
</dbReference>
<dbReference type="RefSeq" id="WP_145254844.1">
    <property type="nucleotide sequence ID" value="NZ_CP036279.1"/>
</dbReference>
<dbReference type="InterPro" id="IPR011990">
    <property type="entry name" value="TPR-like_helical_dom_sf"/>
</dbReference>
<proteinExistence type="predicted"/>
<dbReference type="InterPro" id="IPR036388">
    <property type="entry name" value="WH-like_DNA-bd_sf"/>
</dbReference>
<accession>A0A518AYS1</accession>
<keyword evidence="2" id="KW-1185">Reference proteome</keyword>
<dbReference type="SUPFAM" id="SSF48452">
    <property type="entry name" value="TPR-like"/>
    <property type="match status" value="3"/>
</dbReference>
<gene>
    <name evidence="1" type="primary">afsR</name>
    <name evidence="1" type="ORF">Pan216_07060</name>
</gene>
<dbReference type="PANTHER" id="PTHR47691:SF3">
    <property type="entry name" value="HTH-TYPE TRANSCRIPTIONAL REGULATOR RV0890C-RELATED"/>
    <property type="match status" value="1"/>
</dbReference>
<dbReference type="InterPro" id="IPR019734">
    <property type="entry name" value="TPR_rpt"/>
</dbReference>
<sequence>MSGQAGVRGYLLQALICVLDCLDETHDWSAVAIEPHDEAEKIDILWEYPGFRKVVQVKSSKNQINLASVRSWAEDLEASATADEYELRLIGPCSQAVCETRSHGRVWVPVPQSLDIKALSQQAAHRLDGFLTRIGNTHRPSPVVREILVDAMSNRLGLLSTTGETISRADFEVMVKLWVREIQPKLTSPVDSRVQSGMARQIRNPPREFVGHRIELREAESYIRSGSRLVGVRGMPGVGKTAFSLKLASAVGELFPDAQFQLDMHGQTTRPLSPIDAKRLVIRTTMPDAMLPEVDSEIEALYQTIMHGKRSMLFVDNVPDADSVASLDPGNDSLLLFATRRRFSLPGLLSVDLGPLECAFAIELLQKLCPRISHEARRIADLCGYLPLALRVCACAIAERPDIGVADHVEELVGKRSFLGYVEAAIALSYDLLEREVQERFHLLSLFSSHFDRSAAAAVWDTEDEAAGVTLGTLLLHSVVEWDQTVERYWMHDLLAQFAGECLGDSCLSEAMWRFCRHFADKCLALEQQYETGSDSATEALMGFDVDRPNIEIAFEWVVHRLGDAHEAVQLCIDYVARAAQIRDMRQHPLERIRWCRVGLEAARKAGDFHASVQFLGNGARAHAELGDLQGARSIHEEVLSMARKSGHGQHECTALIQLGNMELESESFDVAKQRFEDAARVAAAIEEPSLGAAAAANLAQVLIQLGDIDSAKKHLAIACDAFAMLGDQRGILTPLALMAKIAAIGEDYQLATEILENAIGIAEELRDPVNMLRLRCELGRVKLSSGNFDDAVCILEKNVEFGRSVGLVKYVLQSLSFLVQAYESAKLPAKCDCALRELEEVGMKIGGDAVEASTRRLRTEILRMRGRHGEAIALCRESLACDRKDGSLDRELITLLKLFQLCEELGDIEQAIEILDRAVQIGREIGVPVVESMSSTLRRLREGQC</sequence>
<dbReference type="EMBL" id="CP036279">
    <property type="protein sequence ID" value="QDU59873.1"/>
    <property type="molecule type" value="Genomic_DNA"/>
</dbReference>
<organism evidence="1 2">
    <name type="scientific">Kolteria novifilia</name>
    <dbReference type="NCBI Taxonomy" id="2527975"/>
    <lineage>
        <taxon>Bacteria</taxon>
        <taxon>Pseudomonadati</taxon>
        <taxon>Planctomycetota</taxon>
        <taxon>Planctomycetia</taxon>
        <taxon>Kolteriales</taxon>
        <taxon>Kolteriaceae</taxon>
        <taxon>Kolteria</taxon>
    </lineage>
</organism>
<dbReference type="SMART" id="SM00028">
    <property type="entry name" value="TPR"/>
    <property type="match status" value="5"/>
</dbReference>
<dbReference type="Gene3D" id="1.25.40.10">
    <property type="entry name" value="Tetratricopeptide repeat domain"/>
    <property type="match status" value="2"/>
</dbReference>
<dbReference type="SUPFAM" id="SSF52540">
    <property type="entry name" value="P-loop containing nucleoside triphosphate hydrolases"/>
    <property type="match status" value="1"/>
</dbReference>
<dbReference type="AlphaFoldDB" id="A0A518AYS1"/>
<evidence type="ECO:0000313" key="2">
    <source>
        <dbReference type="Proteomes" id="UP000317093"/>
    </source>
</evidence>
<dbReference type="Gene3D" id="1.10.10.10">
    <property type="entry name" value="Winged helix-like DNA-binding domain superfamily/Winged helix DNA-binding domain"/>
    <property type="match status" value="1"/>
</dbReference>
<dbReference type="InterPro" id="IPR027417">
    <property type="entry name" value="P-loop_NTPase"/>
</dbReference>
<dbReference type="Pfam" id="PF13374">
    <property type="entry name" value="TPR_10"/>
    <property type="match status" value="1"/>
</dbReference>
<dbReference type="Proteomes" id="UP000317093">
    <property type="component" value="Chromosome"/>
</dbReference>
<name>A0A518AYS1_9BACT</name>
<reference evidence="1 2" key="1">
    <citation type="submission" date="2019-02" db="EMBL/GenBank/DDBJ databases">
        <title>Deep-cultivation of Planctomycetes and their phenomic and genomic characterization uncovers novel biology.</title>
        <authorList>
            <person name="Wiegand S."/>
            <person name="Jogler M."/>
            <person name="Boedeker C."/>
            <person name="Pinto D."/>
            <person name="Vollmers J."/>
            <person name="Rivas-Marin E."/>
            <person name="Kohn T."/>
            <person name="Peeters S.H."/>
            <person name="Heuer A."/>
            <person name="Rast P."/>
            <person name="Oberbeckmann S."/>
            <person name="Bunk B."/>
            <person name="Jeske O."/>
            <person name="Meyerdierks A."/>
            <person name="Storesund J.E."/>
            <person name="Kallscheuer N."/>
            <person name="Luecker S."/>
            <person name="Lage O.M."/>
            <person name="Pohl T."/>
            <person name="Merkel B.J."/>
            <person name="Hornburger P."/>
            <person name="Mueller R.-W."/>
            <person name="Bruemmer F."/>
            <person name="Labrenz M."/>
            <person name="Spormann A.M."/>
            <person name="Op den Camp H."/>
            <person name="Overmann J."/>
            <person name="Amann R."/>
            <person name="Jetten M.S.M."/>
            <person name="Mascher T."/>
            <person name="Medema M.H."/>
            <person name="Devos D.P."/>
            <person name="Kaster A.-K."/>
            <person name="Ovreas L."/>
            <person name="Rohde M."/>
            <person name="Galperin M.Y."/>
            <person name="Jogler C."/>
        </authorList>
    </citation>
    <scope>NUCLEOTIDE SEQUENCE [LARGE SCALE GENOMIC DNA]</scope>
    <source>
        <strain evidence="1 2">Pan216</strain>
    </source>
</reference>
<protein>
    <submittedName>
        <fullName evidence="1">Regulatory protein AfsR</fullName>
    </submittedName>
</protein>
<evidence type="ECO:0000313" key="1">
    <source>
        <dbReference type="EMBL" id="QDU59873.1"/>
    </source>
</evidence>